<name>A0AAV5GMT2_9BASI</name>
<dbReference type="PROSITE" id="PS51285">
    <property type="entry name" value="AGC_KINASE_CTER"/>
    <property type="match status" value="1"/>
</dbReference>
<dbReference type="GO" id="GO:0004674">
    <property type="term" value="F:protein serine/threonine kinase activity"/>
    <property type="evidence" value="ECO:0007669"/>
    <property type="project" value="UniProtKB-KW"/>
</dbReference>
<evidence type="ECO:0000259" key="11">
    <source>
        <dbReference type="PROSITE" id="PS50011"/>
    </source>
</evidence>
<dbReference type="Proteomes" id="UP001342314">
    <property type="component" value="Unassembled WGS sequence"/>
</dbReference>
<dbReference type="Gene3D" id="1.10.510.10">
    <property type="entry name" value="Transferase(Phosphotransferase) domain 1"/>
    <property type="match status" value="1"/>
</dbReference>
<feature type="region of interest" description="Disordered" evidence="10">
    <location>
        <begin position="689"/>
        <end position="713"/>
    </location>
</feature>
<evidence type="ECO:0000256" key="3">
    <source>
        <dbReference type="ARBA" id="ARBA00022679"/>
    </source>
</evidence>
<dbReference type="InterPro" id="IPR000719">
    <property type="entry name" value="Prot_kinase_dom"/>
</dbReference>
<dbReference type="InterPro" id="IPR011009">
    <property type="entry name" value="Kinase-like_dom_sf"/>
</dbReference>
<evidence type="ECO:0000256" key="4">
    <source>
        <dbReference type="ARBA" id="ARBA00022741"/>
    </source>
</evidence>
<dbReference type="GO" id="GO:0005524">
    <property type="term" value="F:ATP binding"/>
    <property type="evidence" value="ECO:0007669"/>
    <property type="project" value="UniProtKB-UniRule"/>
</dbReference>
<dbReference type="EMBL" id="BQKY01000007">
    <property type="protein sequence ID" value="GJN90797.1"/>
    <property type="molecule type" value="Genomic_DNA"/>
</dbReference>
<gene>
    <name evidence="13" type="ORF">Rhopal_003811-T1</name>
</gene>
<dbReference type="SUPFAM" id="SSF56112">
    <property type="entry name" value="Protein kinase-like (PK-like)"/>
    <property type="match status" value="1"/>
</dbReference>
<feature type="binding site" evidence="9">
    <location>
        <position position="515"/>
    </location>
    <ligand>
        <name>ATP</name>
        <dbReference type="ChEBI" id="CHEBI:30616"/>
    </ligand>
</feature>
<dbReference type="EC" id="2.7.11.1" evidence="1"/>
<comment type="catalytic activity">
    <reaction evidence="7">
        <text>L-threonyl-[protein] + ATP = O-phospho-L-threonyl-[protein] + ADP + H(+)</text>
        <dbReference type="Rhea" id="RHEA:46608"/>
        <dbReference type="Rhea" id="RHEA-COMP:11060"/>
        <dbReference type="Rhea" id="RHEA-COMP:11605"/>
        <dbReference type="ChEBI" id="CHEBI:15378"/>
        <dbReference type="ChEBI" id="CHEBI:30013"/>
        <dbReference type="ChEBI" id="CHEBI:30616"/>
        <dbReference type="ChEBI" id="CHEBI:61977"/>
        <dbReference type="ChEBI" id="CHEBI:456216"/>
        <dbReference type="EC" id="2.7.11.1"/>
    </reaction>
</comment>
<reference evidence="13 14" key="1">
    <citation type="submission" date="2021-12" db="EMBL/GenBank/DDBJ databases">
        <title>High titer production of polyol ester of fatty acids by Rhodotorula paludigena BS15 towards product separation-free biomass refinery.</title>
        <authorList>
            <person name="Mano J."/>
            <person name="Ono H."/>
            <person name="Tanaka T."/>
            <person name="Naito K."/>
            <person name="Sushida H."/>
            <person name="Ike M."/>
            <person name="Tokuyasu K."/>
            <person name="Kitaoka M."/>
        </authorList>
    </citation>
    <scope>NUCLEOTIDE SEQUENCE [LARGE SCALE GENOMIC DNA]</scope>
    <source>
        <strain evidence="13 14">BS15</strain>
    </source>
</reference>
<evidence type="ECO:0000256" key="7">
    <source>
        <dbReference type="ARBA" id="ARBA00047899"/>
    </source>
</evidence>
<feature type="region of interest" description="Disordered" evidence="10">
    <location>
        <begin position="52"/>
        <end position="114"/>
    </location>
</feature>
<dbReference type="SMART" id="SM00133">
    <property type="entry name" value="S_TK_X"/>
    <property type="match status" value="1"/>
</dbReference>
<feature type="region of interest" description="Disordered" evidence="10">
    <location>
        <begin position="344"/>
        <end position="376"/>
    </location>
</feature>
<dbReference type="SMART" id="SM00220">
    <property type="entry name" value="S_TKc"/>
    <property type="match status" value="1"/>
</dbReference>
<dbReference type="GO" id="GO:0035556">
    <property type="term" value="P:intracellular signal transduction"/>
    <property type="evidence" value="ECO:0007669"/>
    <property type="project" value="TreeGrafter"/>
</dbReference>
<protein>
    <recommendedName>
        <fullName evidence="1">non-specific serine/threonine protein kinase</fullName>
        <ecNumber evidence="1">2.7.11.1</ecNumber>
    </recommendedName>
</protein>
<dbReference type="InterPro" id="IPR059233">
    <property type="entry name" value="MobB_NdrA/B/Cbk1"/>
</dbReference>
<organism evidence="13 14">
    <name type="scientific">Rhodotorula paludigena</name>
    <dbReference type="NCBI Taxonomy" id="86838"/>
    <lineage>
        <taxon>Eukaryota</taxon>
        <taxon>Fungi</taxon>
        <taxon>Dikarya</taxon>
        <taxon>Basidiomycota</taxon>
        <taxon>Pucciniomycotina</taxon>
        <taxon>Microbotryomycetes</taxon>
        <taxon>Sporidiobolales</taxon>
        <taxon>Sporidiobolaceae</taxon>
        <taxon>Rhodotorula</taxon>
    </lineage>
</organism>
<keyword evidence="14" id="KW-1185">Reference proteome</keyword>
<evidence type="ECO:0000256" key="2">
    <source>
        <dbReference type="ARBA" id="ARBA00022527"/>
    </source>
</evidence>
<evidence type="ECO:0000256" key="8">
    <source>
        <dbReference type="ARBA" id="ARBA00048679"/>
    </source>
</evidence>
<dbReference type="Pfam" id="PF00069">
    <property type="entry name" value="Pkinase"/>
    <property type="match status" value="2"/>
</dbReference>
<dbReference type="InterPro" id="IPR050236">
    <property type="entry name" value="Ser_Thr_kinase_AGC"/>
</dbReference>
<dbReference type="InterPro" id="IPR000961">
    <property type="entry name" value="AGC-kinase_C"/>
</dbReference>
<dbReference type="PROSITE" id="PS50011">
    <property type="entry name" value="PROTEIN_KINASE_DOM"/>
    <property type="match status" value="1"/>
</dbReference>
<feature type="domain" description="AGC-kinase C-terminal" evidence="12">
    <location>
        <begin position="864"/>
        <end position="953"/>
    </location>
</feature>
<evidence type="ECO:0000313" key="14">
    <source>
        <dbReference type="Proteomes" id="UP001342314"/>
    </source>
</evidence>
<accession>A0AAV5GMT2</accession>
<evidence type="ECO:0000256" key="10">
    <source>
        <dbReference type="SAM" id="MobiDB-lite"/>
    </source>
</evidence>
<evidence type="ECO:0000256" key="5">
    <source>
        <dbReference type="ARBA" id="ARBA00022777"/>
    </source>
</evidence>
<dbReference type="PROSITE" id="PS00107">
    <property type="entry name" value="PROTEIN_KINASE_ATP"/>
    <property type="match status" value="1"/>
</dbReference>
<proteinExistence type="predicted"/>
<comment type="caution">
    <text evidence="13">The sequence shown here is derived from an EMBL/GenBank/DDBJ whole genome shotgun (WGS) entry which is preliminary data.</text>
</comment>
<keyword evidence="6 9" id="KW-0067">ATP-binding</keyword>
<dbReference type="AlphaFoldDB" id="A0AAV5GMT2"/>
<dbReference type="CDD" id="cd21742">
    <property type="entry name" value="MobB_NDR_LATS-like"/>
    <property type="match status" value="1"/>
</dbReference>
<evidence type="ECO:0000313" key="13">
    <source>
        <dbReference type="EMBL" id="GJN90797.1"/>
    </source>
</evidence>
<keyword evidence="4 9" id="KW-0547">Nucleotide-binding</keyword>
<dbReference type="InterPro" id="IPR017441">
    <property type="entry name" value="Protein_kinase_ATP_BS"/>
</dbReference>
<feature type="compositionally biased region" description="Low complexity" evidence="10">
    <location>
        <begin position="83"/>
        <end position="98"/>
    </location>
</feature>
<feature type="compositionally biased region" description="Polar residues" evidence="10">
    <location>
        <begin position="349"/>
        <end position="358"/>
    </location>
</feature>
<evidence type="ECO:0000256" key="9">
    <source>
        <dbReference type="PROSITE-ProRule" id="PRU10141"/>
    </source>
</evidence>
<keyword evidence="5" id="KW-0418">Kinase</keyword>
<dbReference type="PANTHER" id="PTHR24356:SF400">
    <property type="entry name" value="SERINE_THREONINE-PROTEIN KINASE CBK1"/>
    <property type="match status" value="1"/>
</dbReference>
<dbReference type="CDD" id="cd05573">
    <property type="entry name" value="STKc_ROCK_NDR_like"/>
    <property type="match status" value="1"/>
</dbReference>
<feature type="compositionally biased region" description="Basic and acidic residues" evidence="10">
    <location>
        <begin position="693"/>
        <end position="711"/>
    </location>
</feature>
<comment type="catalytic activity">
    <reaction evidence="8">
        <text>L-seryl-[protein] + ATP = O-phospho-L-seryl-[protein] + ADP + H(+)</text>
        <dbReference type="Rhea" id="RHEA:17989"/>
        <dbReference type="Rhea" id="RHEA-COMP:9863"/>
        <dbReference type="Rhea" id="RHEA-COMP:11604"/>
        <dbReference type="ChEBI" id="CHEBI:15378"/>
        <dbReference type="ChEBI" id="CHEBI:29999"/>
        <dbReference type="ChEBI" id="CHEBI:30616"/>
        <dbReference type="ChEBI" id="CHEBI:83421"/>
        <dbReference type="ChEBI" id="CHEBI:456216"/>
        <dbReference type="EC" id="2.7.11.1"/>
    </reaction>
</comment>
<keyword evidence="2" id="KW-0723">Serine/threonine-protein kinase</keyword>
<dbReference type="Gene3D" id="3.30.200.20">
    <property type="entry name" value="Phosphorylase Kinase, domain 1"/>
    <property type="match status" value="2"/>
</dbReference>
<keyword evidence="3" id="KW-0808">Transferase</keyword>
<dbReference type="PANTHER" id="PTHR24356">
    <property type="entry name" value="SERINE/THREONINE-PROTEIN KINASE"/>
    <property type="match status" value="1"/>
</dbReference>
<feature type="domain" description="Protein kinase" evidence="11">
    <location>
        <begin position="486"/>
        <end position="830"/>
    </location>
</feature>
<evidence type="ECO:0000259" key="12">
    <source>
        <dbReference type="PROSITE" id="PS51285"/>
    </source>
</evidence>
<evidence type="ECO:0000256" key="6">
    <source>
        <dbReference type="ARBA" id="ARBA00022840"/>
    </source>
</evidence>
<evidence type="ECO:0000256" key="1">
    <source>
        <dbReference type="ARBA" id="ARBA00012513"/>
    </source>
</evidence>
<sequence length="992" mass="109177">MQVPYDPFAGESLASGVDPPSGWIPFVAPPRGSTFFVGRGQVQQRQVPYLGASRPLPSQDEQISFMPPRNLPAQPAPRPAHIPLTAPPLASLSRSPPRQTYELPDPPPATNSRLPLPTSSSILVHSGFWDLLAATGSRFYSPTKIAMGVANGPATPFSPLSAAGNASDPFAKAMGAAAMGARSAPVPRQDDLRSRQMKRISVDMVGKPIRFAHLVHASDADEAQALLTRWQRDGQGKVGEPTWANPIKEAVRATQRATGVAEAQFARDRIVEGAVPLRVVNGLPDSVINGSPTTECARSTMDPDVSFDTGVAVEDDGGAADFASPLVPPQSSFLSRNNSAESVVIAPSPSRSTKQVQSFAKGGTTRFSPTASARPGAPVSFDRFPSSPLASPTLDDQFEDPLSLPSFVPSLATIERAVAAKVFLETRYHAVLKQRRPRETRKALLEKELARLNLCDKERMRVRDAWVLSESEYLRDTRKRITTSSFVKLKTIGHGAFGVVSLVREKGSGEVYAMKQIRKADMLKKGKYLHAQLRGLPESCYLFLVHILTRQEGHIRAERDLLATASTSTRWTVKLAYSFQDADHLYLVMQFMSGGDLLTRLIEEDTFSEAAARFYVAEMILSLREVHQTLGAIHRDIKPDNWLIDSNGHLAISDFGLATDLQFSHDGAYYEQHRRELLYKHGIDLEDASGRVPEGRRSFDPPGPERDDEKSASVLTWRDMSRRKQAFSVVGTTNYMSPEVLRGRGYGVASDWWSVGVIMFECLYGYPPFVTKSRQETRNKILSWRRNLRFPSKPRVSREAQDLIMRLICEPEDRLGSGATGGGARPNSMIQQRRSGFLSVTSGPVGGGIANDGAEELMSHPWFRGLDWSTLHQQKPPFVPELSDPADCRYFDDGIEPEPLPAPEIAPGVPAPDTTRDPLLKHPEQGADLLKLRKELAFAGWTFKQPKRQVYDLKRGLDPELFGKADAKGTYRGRSTLRPTGVGSSFIRSLSV</sequence>